<dbReference type="PATRIC" id="fig|1129367.4.peg.3327"/>
<proteinExistence type="predicted"/>
<reference evidence="1 2" key="1">
    <citation type="journal article" date="2015" name="BMC Genomics">
        <title>Genome mining reveals unlocked bioactive potential of marine Gram-negative bacteria.</title>
        <authorList>
            <person name="Machado H."/>
            <person name="Sonnenschein E.C."/>
            <person name="Melchiorsen J."/>
            <person name="Gram L."/>
        </authorList>
    </citation>
    <scope>NUCLEOTIDE SEQUENCE [LARGE SCALE GENOMIC DNA]</scope>
    <source>
        <strain evidence="1 2">S4054</strain>
    </source>
</reference>
<accession>A0A0F6AA23</accession>
<dbReference type="AlphaFoldDB" id="A0A0F6AA23"/>
<sequence>MTLKKRAEDKGLAATFYSEGFSLFTKRAAKALKPMIINTLSS</sequence>
<name>A0A0F6AA23_9GAMM</name>
<evidence type="ECO:0000313" key="2">
    <source>
        <dbReference type="Proteomes" id="UP000033434"/>
    </source>
</evidence>
<dbReference type="Proteomes" id="UP000033434">
    <property type="component" value="Unassembled WGS sequence"/>
</dbReference>
<comment type="caution">
    <text evidence="1">The sequence shown here is derived from an EMBL/GenBank/DDBJ whole genome shotgun (WGS) entry which is preliminary data.</text>
</comment>
<organism evidence="1 2">
    <name type="scientific">Pseudoalteromonas luteoviolacea S4054</name>
    <dbReference type="NCBI Taxonomy" id="1129367"/>
    <lineage>
        <taxon>Bacteria</taxon>
        <taxon>Pseudomonadati</taxon>
        <taxon>Pseudomonadota</taxon>
        <taxon>Gammaproteobacteria</taxon>
        <taxon>Alteromonadales</taxon>
        <taxon>Pseudoalteromonadaceae</taxon>
        <taxon>Pseudoalteromonas</taxon>
    </lineage>
</organism>
<protein>
    <submittedName>
        <fullName evidence="1">Uncharacterized protein</fullName>
    </submittedName>
</protein>
<evidence type="ECO:0000313" key="1">
    <source>
        <dbReference type="EMBL" id="KKE82701.1"/>
    </source>
</evidence>
<gene>
    <name evidence="1" type="ORF">N479_16740</name>
</gene>
<dbReference type="EMBL" id="AUXW01000157">
    <property type="protein sequence ID" value="KKE82701.1"/>
    <property type="molecule type" value="Genomic_DNA"/>
</dbReference>